<proteinExistence type="predicted"/>
<dbReference type="GO" id="GO:0005524">
    <property type="term" value="F:ATP binding"/>
    <property type="evidence" value="ECO:0007669"/>
    <property type="project" value="UniProtKB-KW"/>
</dbReference>
<dbReference type="InterPro" id="IPR027417">
    <property type="entry name" value="P-loop_NTPase"/>
</dbReference>
<evidence type="ECO:0000256" key="1">
    <source>
        <dbReference type="ARBA" id="ARBA00022741"/>
    </source>
</evidence>
<evidence type="ECO:0000256" key="3">
    <source>
        <dbReference type="SAM" id="Phobius"/>
    </source>
</evidence>
<dbReference type="PANTHER" id="PTHR11638:SF18">
    <property type="entry name" value="HEAT SHOCK PROTEIN 104"/>
    <property type="match status" value="1"/>
</dbReference>
<dbReference type="GO" id="GO:0005737">
    <property type="term" value="C:cytoplasm"/>
    <property type="evidence" value="ECO:0007669"/>
    <property type="project" value="TreeGrafter"/>
</dbReference>
<evidence type="ECO:0000259" key="4">
    <source>
        <dbReference type="Pfam" id="PF07724"/>
    </source>
</evidence>
<keyword evidence="3" id="KW-0812">Transmembrane</keyword>
<feature type="domain" description="ATPase AAA-type core" evidence="4">
    <location>
        <begin position="112"/>
        <end position="164"/>
    </location>
</feature>
<keyword evidence="2" id="KW-0067">ATP-binding</keyword>
<dbReference type="PRINTS" id="PR00300">
    <property type="entry name" value="CLPPROTEASEA"/>
</dbReference>
<keyword evidence="3" id="KW-1133">Transmembrane helix</keyword>
<dbReference type="InterPro" id="IPR050130">
    <property type="entry name" value="ClpA_ClpB"/>
</dbReference>
<protein>
    <submittedName>
        <fullName evidence="5">Membrane protein containing ATPase associated with various cellular activities, AAA-2 domain protein</fullName>
    </submittedName>
</protein>
<feature type="transmembrane region" description="Helical" evidence="3">
    <location>
        <begin position="20"/>
        <end position="53"/>
    </location>
</feature>
<dbReference type="GO" id="GO:0016887">
    <property type="term" value="F:ATP hydrolysis activity"/>
    <property type="evidence" value="ECO:0007669"/>
    <property type="project" value="InterPro"/>
</dbReference>
<dbReference type="InterPro" id="IPR003959">
    <property type="entry name" value="ATPase_AAA_core"/>
</dbReference>
<dbReference type="InterPro" id="IPR001270">
    <property type="entry name" value="ClpA/B"/>
</dbReference>
<dbReference type="SUPFAM" id="SSF52540">
    <property type="entry name" value="P-loop containing nucleoside triphosphate hydrolases"/>
    <property type="match status" value="1"/>
</dbReference>
<accession>K1SDL3</accession>
<feature type="transmembrane region" description="Helical" evidence="3">
    <location>
        <begin position="80"/>
        <end position="100"/>
    </location>
</feature>
<organism evidence="5">
    <name type="scientific">human gut metagenome</name>
    <dbReference type="NCBI Taxonomy" id="408170"/>
    <lineage>
        <taxon>unclassified sequences</taxon>
        <taxon>metagenomes</taxon>
        <taxon>organismal metagenomes</taxon>
    </lineage>
</organism>
<evidence type="ECO:0000256" key="2">
    <source>
        <dbReference type="ARBA" id="ARBA00022840"/>
    </source>
</evidence>
<keyword evidence="1" id="KW-0547">Nucleotide-binding</keyword>
<dbReference type="Gene3D" id="3.40.50.300">
    <property type="entry name" value="P-loop containing nucleotide triphosphate hydrolases"/>
    <property type="match status" value="1"/>
</dbReference>
<evidence type="ECO:0000313" key="5">
    <source>
        <dbReference type="EMBL" id="EKC51765.1"/>
    </source>
</evidence>
<dbReference type="PANTHER" id="PTHR11638">
    <property type="entry name" value="ATP-DEPENDENT CLP PROTEASE"/>
    <property type="match status" value="1"/>
</dbReference>
<feature type="non-terminal residue" evidence="5">
    <location>
        <position position="165"/>
    </location>
</feature>
<gene>
    <name evidence="5" type="ORF">LEA_17236</name>
</gene>
<dbReference type="GO" id="GO:0034605">
    <property type="term" value="P:cellular response to heat"/>
    <property type="evidence" value="ECO:0007669"/>
    <property type="project" value="TreeGrafter"/>
</dbReference>
<reference evidence="5" key="1">
    <citation type="journal article" date="2013" name="Environ. Microbiol.">
        <title>Microbiota from the distal guts of lean and obese adolescents exhibit partial functional redundancy besides clear differences in community structure.</title>
        <authorList>
            <person name="Ferrer M."/>
            <person name="Ruiz A."/>
            <person name="Lanza F."/>
            <person name="Haange S.B."/>
            <person name="Oberbach A."/>
            <person name="Till H."/>
            <person name="Bargiela R."/>
            <person name="Campoy C."/>
            <person name="Segura M.T."/>
            <person name="Richter M."/>
            <person name="von Bergen M."/>
            <person name="Seifert J."/>
            <person name="Suarez A."/>
        </authorList>
    </citation>
    <scope>NUCLEOTIDE SEQUENCE</scope>
</reference>
<keyword evidence="3" id="KW-0472">Membrane</keyword>
<sequence length="165" mass="18584">MMYDKKEPETMDADPMRLLVSAILAFTVMLFINGFVGSMGGFPAFVAFTLVFFRIRTRAGMENGGMQQELSDRQITGRLLWKYAAGYLVLWGILRIAFLISRVTGWGNINGASAVEYVRDEAGQLTEKIRRRPYSVVLFDEIEKAHPDVLNVLLQVLDDGRITDA</sequence>
<dbReference type="Pfam" id="PF07724">
    <property type="entry name" value="AAA_2"/>
    <property type="match status" value="1"/>
</dbReference>
<dbReference type="AlphaFoldDB" id="K1SDL3"/>
<comment type="caution">
    <text evidence="5">The sequence shown here is derived from an EMBL/GenBank/DDBJ whole genome shotgun (WGS) entry which is preliminary data.</text>
</comment>
<name>K1SDL3_9ZZZZ</name>
<dbReference type="EMBL" id="AJWY01011790">
    <property type="protein sequence ID" value="EKC51765.1"/>
    <property type="molecule type" value="Genomic_DNA"/>
</dbReference>